<dbReference type="AlphaFoldDB" id="I4B5I3"/>
<dbReference type="Gene3D" id="3.40.50.1820">
    <property type="entry name" value="alpha/beta hydrolase"/>
    <property type="match status" value="1"/>
</dbReference>
<gene>
    <name evidence="1" type="ordered locus">Turpa_1893</name>
</gene>
<proteinExistence type="predicted"/>
<evidence type="ECO:0000313" key="1">
    <source>
        <dbReference type="EMBL" id="AFM12540.1"/>
    </source>
</evidence>
<reference evidence="1 2" key="1">
    <citation type="submission" date="2012-06" db="EMBL/GenBank/DDBJ databases">
        <title>The complete chromosome of genome of Turneriella parva DSM 21527.</title>
        <authorList>
            <consortium name="US DOE Joint Genome Institute (JGI-PGF)"/>
            <person name="Lucas S."/>
            <person name="Han J."/>
            <person name="Lapidus A."/>
            <person name="Bruce D."/>
            <person name="Goodwin L."/>
            <person name="Pitluck S."/>
            <person name="Peters L."/>
            <person name="Kyrpides N."/>
            <person name="Mavromatis K."/>
            <person name="Ivanova N."/>
            <person name="Mikhailova N."/>
            <person name="Chertkov O."/>
            <person name="Detter J.C."/>
            <person name="Tapia R."/>
            <person name="Han C."/>
            <person name="Land M."/>
            <person name="Hauser L."/>
            <person name="Markowitz V."/>
            <person name="Cheng J.-F."/>
            <person name="Hugenholtz P."/>
            <person name="Woyke T."/>
            <person name="Wu D."/>
            <person name="Gronow S."/>
            <person name="Wellnitz S."/>
            <person name="Brambilla E."/>
            <person name="Klenk H.-P."/>
            <person name="Eisen J.A."/>
        </authorList>
    </citation>
    <scope>NUCLEOTIDE SEQUENCE [LARGE SCALE GENOMIC DNA]</scope>
    <source>
        <strain evidence="2">ATCC BAA-1111 / DSM 21527 / NCTC 11395 / H</strain>
    </source>
</reference>
<protein>
    <recommendedName>
        <fullName evidence="3">Alpha/beta hydrolase</fullName>
    </recommendedName>
</protein>
<evidence type="ECO:0008006" key="3">
    <source>
        <dbReference type="Google" id="ProtNLM"/>
    </source>
</evidence>
<dbReference type="SUPFAM" id="SSF53474">
    <property type="entry name" value="alpha/beta-Hydrolases"/>
    <property type="match status" value="1"/>
</dbReference>
<dbReference type="Proteomes" id="UP000006048">
    <property type="component" value="Chromosome"/>
</dbReference>
<dbReference type="RefSeq" id="WP_014803049.1">
    <property type="nucleotide sequence ID" value="NC_018020.1"/>
</dbReference>
<dbReference type="KEGG" id="tpx:Turpa_1893"/>
<dbReference type="GO" id="GO:0016787">
    <property type="term" value="F:hydrolase activity"/>
    <property type="evidence" value="ECO:0007669"/>
    <property type="project" value="InterPro"/>
</dbReference>
<dbReference type="Pfam" id="PF06821">
    <property type="entry name" value="Ser_hydrolase"/>
    <property type="match status" value="1"/>
</dbReference>
<organism evidence="1 2">
    <name type="scientific">Turneriella parva (strain ATCC BAA-1111 / DSM 21527 / NCTC 11395 / H)</name>
    <name type="common">Leptospira parva</name>
    <dbReference type="NCBI Taxonomy" id="869212"/>
    <lineage>
        <taxon>Bacteria</taxon>
        <taxon>Pseudomonadati</taxon>
        <taxon>Spirochaetota</taxon>
        <taxon>Spirochaetia</taxon>
        <taxon>Leptospirales</taxon>
        <taxon>Leptospiraceae</taxon>
        <taxon>Turneriella</taxon>
    </lineage>
</organism>
<keyword evidence="2" id="KW-1185">Reference proteome</keyword>
<name>I4B5I3_TURPD</name>
<dbReference type="InterPro" id="IPR010662">
    <property type="entry name" value="RBBP9/YdeN"/>
</dbReference>
<dbReference type="EMBL" id="CP002959">
    <property type="protein sequence ID" value="AFM12540.1"/>
    <property type="molecule type" value="Genomic_DNA"/>
</dbReference>
<dbReference type="PATRIC" id="fig|869212.3.peg.1895"/>
<dbReference type="STRING" id="869212.Turpa_1893"/>
<dbReference type="OrthoDB" id="9804993at2"/>
<dbReference type="InterPro" id="IPR029058">
    <property type="entry name" value="AB_hydrolase_fold"/>
</dbReference>
<sequence length="181" mass="19810">MKTTSYVIVPGLGNSGPAHWQSRWQQSLPNAVRVEQRDWENPQLAEWLAALDEVLKKMSGDAVLIAHSLGVALVAHWAQKFDSSKVRAALLVSPSDVDSPERTPDSVRGFAPMPLARLPFKSLVVASTNDNFVTFERAHFFADAWGADLENIGPCGHINADSNLGDWPQGLALLTRLSLKI</sequence>
<dbReference type="HOGENOM" id="CLU_088863_2_1_12"/>
<accession>I4B5I3</accession>
<evidence type="ECO:0000313" key="2">
    <source>
        <dbReference type="Proteomes" id="UP000006048"/>
    </source>
</evidence>